<name>A0ABQ2RSJ4_9DEIO</name>
<evidence type="ECO:0000313" key="5">
    <source>
        <dbReference type="EMBL" id="GGR52392.1"/>
    </source>
</evidence>
<keyword evidence="3" id="KW-0274">FAD</keyword>
<dbReference type="Gene3D" id="1.10.579.10">
    <property type="entry name" value="DNA Cyclobutane Dipyrimidine Photolyase, subunit A, domain 3"/>
    <property type="match status" value="1"/>
</dbReference>
<protein>
    <recommendedName>
        <fullName evidence="4">Cryptochrome/DNA photolyase FAD-binding domain-containing protein</fullName>
    </recommendedName>
</protein>
<dbReference type="SUPFAM" id="SSF48173">
    <property type="entry name" value="Cryptochrome/photolyase FAD-binding domain"/>
    <property type="match status" value="1"/>
</dbReference>
<evidence type="ECO:0000256" key="2">
    <source>
        <dbReference type="ARBA" id="ARBA00022630"/>
    </source>
</evidence>
<proteinExistence type="predicted"/>
<reference evidence="6" key="1">
    <citation type="journal article" date="2019" name="Int. J. Syst. Evol. Microbiol.">
        <title>The Global Catalogue of Microorganisms (GCM) 10K type strain sequencing project: providing services to taxonomists for standard genome sequencing and annotation.</title>
        <authorList>
            <consortium name="The Broad Institute Genomics Platform"/>
            <consortium name="The Broad Institute Genome Sequencing Center for Infectious Disease"/>
            <person name="Wu L."/>
            <person name="Ma J."/>
        </authorList>
    </citation>
    <scope>NUCLEOTIDE SEQUENCE [LARGE SCALE GENOMIC DNA]</scope>
    <source>
        <strain evidence="6">JCM 31404</strain>
    </source>
</reference>
<dbReference type="Gene3D" id="1.25.40.80">
    <property type="match status" value="1"/>
</dbReference>
<organism evidence="5 6">
    <name type="scientific">Deinococcus seoulensis</name>
    <dbReference type="NCBI Taxonomy" id="1837379"/>
    <lineage>
        <taxon>Bacteria</taxon>
        <taxon>Thermotogati</taxon>
        <taxon>Deinococcota</taxon>
        <taxon>Deinococci</taxon>
        <taxon>Deinococcales</taxon>
        <taxon>Deinococcaceae</taxon>
        <taxon>Deinococcus</taxon>
    </lineage>
</organism>
<evidence type="ECO:0000259" key="4">
    <source>
        <dbReference type="Pfam" id="PF03441"/>
    </source>
</evidence>
<dbReference type="InterPro" id="IPR002081">
    <property type="entry name" value="Cryptochrome/DNA_photolyase_1"/>
</dbReference>
<evidence type="ECO:0000313" key="6">
    <source>
        <dbReference type="Proteomes" id="UP000634308"/>
    </source>
</evidence>
<comment type="caution">
    <text evidence="5">The sequence shown here is derived from an EMBL/GenBank/DDBJ whole genome shotgun (WGS) entry which is preliminary data.</text>
</comment>
<comment type="cofactor">
    <cofactor evidence="1">
        <name>FAD</name>
        <dbReference type="ChEBI" id="CHEBI:57692"/>
    </cofactor>
</comment>
<evidence type="ECO:0000256" key="3">
    <source>
        <dbReference type="ARBA" id="ARBA00022827"/>
    </source>
</evidence>
<dbReference type="Proteomes" id="UP000634308">
    <property type="component" value="Unassembled WGS sequence"/>
</dbReference>
<dbReference type="Pfam" id="PF03441">
    <property type="entry name" value="FAD_binding_7"/>
    <property type="match status" value="1"/>
</dbReference>
<gene>
    <name evidence="5" type="ORF">GCM10008959_12370</name>
</gene>
<keyword evidence="2" id="KW-0285">Flavoprotein</keyword>
<dbReference type="PANTHER" id="PTHR11455:SF18">
    <property type="entry name" value="SI:CH1073-390K14.1"/>
    <property type="match status" value="1"/>
</dbReference>
<feature type="domain" description="Cryptochrome/DNA photolyase FAD-binding" evidence="4">
    <location>
        <begin position="106"/>
        <end position="227"/>
    </location>
</feature>
<dbReference type="EMBL" id="BMQM01000005">
    <property type="protein sequence ID" value="GGR52392.1"/>
    <property type="molecule type" value="Genomic_DNA"/>
</dbReference>
<dbReference type="InterPro" id="IPR005101">
    <property type="entry name" value="Cryptochr/Photolyase_FAD-bd"/>
</dbReference>
<accession>A0ABQ2RSJ4</accession>
<dbReference type="PANTHER" id="PTHR11455">
    <property type="entry name" value="CRYPTOCHROME"/>
    <property type="match status" value="1"/>
</dbReference>
<keyword evidence="6" id="KW-1185">Reference proteome</keyword>
<sequence>MGSDAGRMTDPVRLPLDLPDDQLPRVLGEALAGLYTGEPRLPARAGGRTAGLAALHAWTGEGYAGRNFLGGNVSRLSMYLRHGMLGLREVAAHARAVMRGRGRDEFLRQLTWAEFYRLVLRQEGARVLGNLEDPKYPARWTDTLPDDVRGARTGLPCADAWVTHLVRDGWLHNHERLWFAAYLVHWRGVDWRAGYALFREHLLDGDIANNALSWQWVASTFSNKPYFMNQENIDRYSGGRWCRTCRAACPFRASYGELETQLFGTQP</sequence>
<evidence type="ECO:0000256" key="1">
    <source>
        <dbReference type="ARBA" id="ARBA00001974"/>
    </source>
</evidence>
<dbReference type="InterPro" id="IPR036134">
    <property type="entry name" value="Crypto/Photolyase_FAD-like_sf"/>
</dbReference>